<reference evidence="1 2" key="1">
    <citation type="submission" date="2020-08" db="EMBL/GenBank/DDBJ databases">
        <title>Genomic Encyclopedia of Type Strains, Phase IV (KMG-IV): sequencing the most valuable type-strain genomes for metagenomic binning, comparative biology and taxonomic classification.</title>
        <authorList>
            <person name="Goeker M."/>
        </authorList>
    </citation>
    <scope>NUCLEOTIDE SEQUENCE [LARGE SCALE GENOMIC DNA]</scope>
    <source>
        <strain evidence="1 2">DSM 21769</strain>
    </source>
</reference>
<proteinExistence type="predicted"/>
<comment type="caution">
    <text evidence="1">The sequence shown here is derived from an EMBL/GenBank/DDBJ whole genome shotgun (WGS) entry which is preliminary data.</text>
</comment>
<evidence type="ECO:0000313" key="1">
    <source>
        <dbReference type="EMBL" id="MBB6449610.1"/>
    </source>
</evidence>
<dbReference type="Proteomes" id="UP000568839">
    <property type="component" value="Unassembled WGS sequence"/>
</dbReference>
<keyword evidence="2" id="KW-1185">Reference proteome</keyword>
<organism evidence="1 2">
    <name type="scientific">Geomicrobium halophilum</name>
    <dbReference type="NCBI Taxonomy" id="549000"/>
    <lineage>
        <taxon>Bacteria</taxon>
        <taxon>Bacillati</taxon>
        <taxon>Bacillota</taxon>
        <taxon>Bacilli</taxon>
        <taxon>Bacillales</taxon>
        <taxon>Geomicrobium</taxon>
    </lineage>
</organism>
<protein>
    <submittedName>
        <fullName evidence="1">Uncharacterized protein</fullName>
    </submittedName>
</protein>
<name>A0A841PLG7_9BACL</name>
<gene>
    <name evidence="1" type="ORF">HNR44_001559</name>
</gene>
<evidence type="ECO:0000313" key="2">
    <source>
        <dbReference type="Proteomes" id="UP000568839"/>
    </source>
</evidence>
<dbReference type="EMBL" id="JACHHJ010000001">
    <property type="protein sequence ID" value="MBB6449610.1"/>
    <property type="molecule type" value="Genomic_DNA"/>
</dbReference>
<accession>A0A841PLG7</accession>
<dbReference type="AlphaFoldDB" id="A0A841PLG7"/>
<sequence length="68" mass="7746">MANKIAKVYYVSNESGAPGNTITQDSDIFYKVEYEAKAAAGEYVHVYEEQTDDYDTTYYTWLESKAKA</sequence>
<dbReference type="RefSeq" id="WP_184403466.1">
    <property type="nucleotide sequence ID" value="NZ_JACHHJ010000001.1"/>
</dbReference>